<accession>A0A9K3NWA3</accession>
<name>A0A9K3NWA3_HELAN</name>
<feature type="region of interest" description="Disordered" evidence="2">
    <location>
        <begin position="234"/>
        <end position="267"/>
    </location>
</feature>
<feature type="compositionally biased region" description="Basic and acidic residues" evidence="2">
    <location>
        <begin position="328"/>
        <end position="339"/>
    </location>
</feature>
<dbReference type="InterPro" id="IPR045358">
    <property type="entry name" value="Ty3_capsid"/>
</dbReference>
<dbReference type="GO" id="GO:0016779">
    <property type="term" value="F:nucleotidyltransferase activity"/>
    <property type="evidence" value="ECO:0007669"/>
    <property type="project" value="UniProtKB-KW"/>
</dbReference>
<dbReference type="EMBL" id="MNCJ02000318">
    <property type="protein sequence ID" value="KAF5814789.1"/>
    <property type="molecule type" value="Genomic_DNA"/>
</dbReference>
<reference evidence="4" key="2">
    <citation type="submission" date="2020-06" db="EMBL/GenBank/DDBJ databases">
        <title>Helianthus annuus Genome sequencing and assembly Release 2.</title>
        <authorList>
            <person name="Gouzy J."/>
            <person name="Langlade N."/>
            <person name="Munos S."/>
        </authorList>
    </citation>
    <scope>NUCLEOTIDE SEQUENCE</scope>
    <source>
        <tissue evidence="4">Leaves</tissue>
    </source>
</reference>
<keyword evidence="4" id="KW-0378">Hydrolase</keyword>
<dbReference type="SUPFAM" id="SSF57756">
    <property type="entry name" value="Retrovirus zinc finger-like domains"/>
    <property type="match status" value="1"/>
</dbReference>
<dbReference type="Gene3D" id="4.10.60.10">
    <property type="entry name" value="Zinc finger, CCHC-type"/>
    <property type="match status" value="1"/>
</dbReference>
<dbReference type="InterPro" id="IPR001878">
    <property type="entry name" value="Znf_CCHC"/>
</dbReference>
<dbReference type="SMART" id="SM00343">
    <property type="entry name" value="ZnF_C2HC"/>
    <property type="match status" value="2"/>
</dbReference>
<dbReference type="GO" id="GO:0008270">
    <property type="term" value="F:zinc ion binding"/>
    <property type="evidence" value="ECO:0007669"/>
    <property type="project" value="UniProtKB-KW"/>
</dbReference>
<keyword evidence="1" id="KW-0479">Metal-binding</keyword>
<proteinExistence type="predicted"/>
<dbReference type="PANTHER" id="PTHR34482">
    <property type="entry name" value="DNA DAMAGE-INDUCIBLE PROTEIN 1-LIKE"/>
    <property type="match status" value="1"/>
</dbReference>
<evidence type="ECO:0000313" key="5">
    <source>
        <dbReference type="Proteomes" id="UP000215914"/>
    </source>
</evidence>
<organism evidence="4 5">
    <name type="scientific">Helianthus annuus</name>
    <name type="common">Common sunflower</name>
    <dbReference type="NCBI Taxonomy" id="4232"/>
    <lineage>
        <taxon>Eukaryota</taxon>
        <taxon>Viridiplantae</taxon>
        <taxon>Streptophyta</taxon>
        <taxon>Embryophyta</taxon>
        <taxon>Tracheophyta</taxon>
        <taxon>Spermatophyta</taxon>
        <taxon>Magnoliopsida</taxon>
        <taxon>eudicotyledons</taxon>
        <taxon>Gunneridae</taxon>
        <taxon>Pentapetalae</taxon>
        <taxon>asterids</taxon>
        <taxon>campanulids</taxon>
        <taxon>Asterales</taxon>
        <taxon>Asteraceae</taxon>
        <taxon>Asteroideae</taxon>
        <taxon>Heliantheae alliance</taxon>
        <taxon>Heliantheae</taxon>
        <taxon>Helianthus</taxon>
    </lineage>
</organism>
<dbReference type="PROSITE" id="PS50158">
    <property type="entry name" value="ZF_CCHC"/>
    <property type="match status" value="2"/>
</dbReference>
<dbReference type="GO" id="GO:0016787">
    <property type="term" value="F:hydrolase activity"/>
    <property type="evidence" value="ECO:0007669"/>
    <property type="project" value="UniProtKB-KW"/>
</dbReference>
<keyword evidence="4" id="KW-0808">Transferase</keyword>
<dbReference type="EC" id="2.7.7.-" evidence="4"/>
<dbReference type="Proteomes" id="UP000215914">
    <property type="component" value="Unassembled WGS sequence"/>
</dbReference>
<dbReference type="EC" id="3.-.-.-" evidence="4"/>
<keyword evidence="1" id="KW-0863">Zinc-finger</keyword>
<keyword evidence="4" id="KW-0548">Nucleotidyltransferase</keyword>
<dbReference type="Pfam" id="PF19259">
    <property type="entry name" value="Ty3_capsid"/>
    <property type="match status" value="1"/>
</dbReference>
<evidence type="ECO:0000313" key="4">
    <source>
        <dbReference type="EMBL" id="KAF5814789.1"/>
    </source>
</evidence>
<sequence length="421" mass="48461">MVVEEVMKAIEASIPRLAQEVEGQVLEIINTSVTSKVEELKEMISELQVKKSFRRCTYKEFMACNPLPYKGEVDPIACQRWISSTEAVFTRSRCEAEDQVMFATGLLQLRAKDWWDAYSKELGDDKVRSLTWQEFKESFLKYYSPQSAIDKIQEDFLRLRQKDETIDEITNKFLEMVKFCEEIAGTERQRIVHYHAMLKAEYREFVNPSKCATLNELIERARDREIEIKRQVERGEKRVAEKPTNASPTKKTRYQNQSKKGKASSEIPTCKTCGKHHSGECLSGKKGCYKCGREGHPFYRCPKNSKACYNCNETGHIKAECPKLQQGTKRDGKKDEPPKARGRMFQLTSDEAKASPDVAQRRKKAQVTQRHNHHKIAVNLMLDCGAFGANTQLSTFTRFRFVLLIMNGSKTSFCHMMLNCV</sequence>
<feature type="compositionally biased region" description="Polar residues" evidence="2">
    <location>
        <begin position="244"/>
        <end position="258"/>
    </location>
</feature>
<feature type="domain" description="CCHC-type" evidence="3">
    <location>
        <begin position="308"/>
        <end position="323"/>
    </location>
</feature>
<feature type="domain" description="CCHC-type" evidence="3">
    <location>
        <begin position="288"/>
        <end position="303"/>
    </location>
</feature>
<evidence type="ECO:0000256" key="2">
    <source>
        <dbReference type="SAM" id="MobiDB-lite"/>
    </source>
</evidence>
<feature type="region of interest" description="Disordered" evidence="2">
    <location>
        <begin position="323"/>
        <end position="358"/>
    </location>
</feature>
<dbReference type="Pfam" id="PF00098">
    <property type="entry name" value="zf-CCHC"/>
    <property type="match status" value="1"/>
</dbReference>
<keyword evidence="1" id="KW-0862">Zinc</keyword>
<comment type="caution">
    <text evidence="4">The sequence shown here is derived from an EMBL/GenBank/DDBJ whole genome shotgun (WGS) entry which is preliminary data.</text>
</comment>
<evidence type="ECO:0000259" key="3">
    <source>
        <dbReference type="PROSITE" id="PS50158"/>
    </source>
</evidence>
<evidence type="ECO:0000256" key="1">
    <source>
        <dbReference type="PROSITE-ProRule" id="PRU00047"/>
    </source>
</evidence>
<keyword evidence="5" id="KW-1185">Reference proteome</keyword>
<dbReference type="GO" id="GO:0003676">
    <property type="term" value="F:nucleic acid binding"/>
    <property type="evidence" value="ECO:0007669"/>
    <property type="project" value="InterPro"/>
</dbReference>
<dbReference type="AlphaFoldDB" id="A0A9K3NWA3"/>
<dbReference type="InterPro" id="IPR036875">
    <property type="entry name" value="Znf_CCHC_sf"/>
</dbReference>
<gene>
    <name evidence="4" type="ORF">HanXRQr2_Chr03g0115051</name>
</gene>
<reference evidence="4" key="1">
    <citation type="journal article" date="2017" name="Nature">
        <title>The sunflower genome provides insights into oil metabolism, flowering and Asterid evolution.</title>
        <authorList>
            <person name="Badouin H."/>
            <person name="Gouzy J."/>
            <person name="Grassa C.J."/>
            <person name="Murat F."/>
            <person name="Staton S.E."/>
            <person name="Cottret L."/>
            <person name="Lelandais-Briere C."/>
            <person name="Owens G.L."/>
            <person name="Carrere S."/>
            <person name="Mayjonade B."/>
            <person name="Legrand L."/>
            <person name="Gill N."/>
            <person name="Kane N.C."/>
            <person name="Bowers J.E."/>
            <person name="Hubner S."/>
            <person name="Bellec A."/>
            <person name="Berard A."/>
            <person name="Berges H."/>
            <person name="Blanchet N."/>
            <person name="Boniface M.C."/>
            <person name="Brunel D."/>
            <person name="Catrice O."/>
            <person name="Chaidir N."/>
            <person name="Claudel C."/>
            <person name="Donnadieu C."/>
            <person name="Faraut T."/>
            <person name="Fievet G."/>
            <person name="Helmstetter N."/>
            <person name="King M."/>
            <person name="Knapp S.J."/>
            <person name="Lai Z."/>
            <person name="Le Paslier M.C."/>
            <person name="Lippi Y."/>
            <person name="Lorenzon L."/>
            <person name="Mandel J.R."/>
            <person name="Marage G."/>
            <person name="Marchand G."/>
            <person name="Marquand E."/>
            <person name="Bret-Mestries E."/>
            <person name="Morien E."/>
            <person name="Nambeesan S."/>
            <person name="Nguyen T."/>
            <person name="Pegot-Espagnet P."/>
            <person name="Pouilly N."/>
            <person name="Raftis F."/>
            <person name="Sallet E."/>
            <person name="Schiex T."/>
            <person name="Thomas J."/>
            <person name="Vandecasteele C."/>
            <person name="Vares D."/>
            <person name="Vear F."/>
            <person name="Vautrin S."/>
            <person name="Crespi M."/>
            <person name="Mangin B."/>
            <person name="Burke J.M."/>
            <person name="Salse J."/>
            <person name="Munos S."/>
            <person name="Vincourt P."/>
            <person name="Rieseberg L.H."/>
            <person name="Langlade N.B."/>
        </authorList>
    </citation>
    <scope>NUCLEOTIDE SEQUENCE</scope>
    <source>
        <tissue evidence="4">Leaves</tissue>
    </source>
</reference>
<dbReference type="Gramene" id="mRNA:HanXRQr2_Chr03g0115051">
    <property type="protein sequence ID" value="mRNA:HanXRQr2_Chr03g0115051"/>
    <property type="gene ID" value="HanXRQr2_Chr03g0115051"/>
</dbReference>
<protein>
    <submittedName>
        <fullName evidence="4">Hydrolase, Nucleotidyltransferase</fullName>
        <ecNumber evidence="4">2.7.7.-</ecNumber>
        <ecNumber evidence="4">3.-.-.-</ecNumber>
    </submittedName>
</protein>
<dbReference type="PANTHER" id="PTHR34482:SF48">
    <property type="entry name" value="GAG PROTEASE POLYPROTEIN"/>
    <property type="match status" value="1"/>
</dbReference>